<evidence type="ECO:0000259" key="1">
    <source>
        <dbReference type="Pfam" id="PF04239"/>
    </source>
</evidence>
<protein>
    <submittedName>
        <fullName evidence="2">YetF domain-containing protein</fullName>
    </submittedName>
</protein>
<evidence type="ECO:0000313" key="2">
    <source>
        <dbReference type="EMBL" id="MFC4768372.1"/>
    </source>
</evidence>
<dbReference type="EMBL" id="JBHSHC010000099">
    <property type="protein sequence ID" value="MFC4768372.1"/>
    <property type="molecule type" value="Genomic_DNA"/>
</dbReference>
<dbReference type="Gene3D" id="3.30.240.20">
    <property type="entry name" value="bsu07140 like domains"/>
    <property type="match status" value="1"/>
</dbReference>
<dbReference type="InterPro" id="IPR023090">
    <property type="entry name" value="UPF0702_alpha/beta_dom_sf"/>
</dbReference>
<reference evidence="3" key="1">
    <citation type="journal article" date="2019" name="Int. J. Syst. Evol. Microbiol.">
        <title>The Global Catalogue of Microorganisms (GCM) 10K type strain sequencing project: providing services to taxonomists for standard genome sequencing and annotation.</title>
        <authorList>
            <consortium name="The Broad Institute Genomics Platform"/>
            <consortium name="The Broad Institute Genome Sequencing Center for Infectious Disease"/>
            <person name="Wu L."/>
            <person name="Ma J."/>
        </authorList>
    </citation>
    <scope>NUCLEOTIDE SEQUENCE [LARGE SCALE GENOMIC DNA]</scope>
    <source>
        <strain evidence="3">WYCCWR 12678</strain>
    </source>
</reference>
<dbReference type="InterPro" id="IPR007353">
    <property type="entry name" value="DUF421"/>
</dbReference>
<dbReference type="Pfam" id="PF04239">
    <property type="entry name" value="DUF421"/>
    <property type="match status" value="1"/>
</dbReference>
<name>A0ABV9Q6U9_9BACL</name>
<gene>
    <name evidence="2" type="ORF">ACFO8Q_13545</name>
</gene>
<sequence length="62" mass="7550">MDSSSPLYLIRRGEILHENLIRIGRNEPWMRERLQDLEVYDMRQVRYAHLDHKGDLHVHLKV</sequence>
<keyword evidence="3" id="KW-1185">Reference proteome</keyword>
<comment type="caution">
    <text evidence="2">The sequence shown here is derived from an EMBL/GenBank/DDBJ whole genome shotgun (WGS) entry which is preliminary data.</text>
</comment>
<dbReference type="RefSeq" id="WP_380026323.1">
    <property type="nucleotide sequence ID" value="NZ_JBHSHC010000099.1"/>
</dbReference>
<accession>A0ABV9Q6U9</accession>
<evidence type="ECO:0000313" key="3">
    <source>
        <dbReference type="Proteomes" id="UP001596002"/>
    </source>
</evidence>
<feature type="domain" description="YetF C-terminal" evidence="1">
    <location>
        <begin position="5"/>
        <end position="61"/>
    </location>
</feature>
<proteinExistence type="predicted"/>
<organism evidence="2 3">
    <name type="scientific">Effusibacillus consociatus</name>
    <dbReference type="NCBI Taxonomy" id="1117041"/>
    <lineage>
        <taxon>Bacteria</taxon>
        <taxon>Bacillati</taxon>
        <taxon>Bacillota</taxon>
        <taxon>Bacilli</taxon>
        <taxon>Bacillales</taxon>
        <taxon>Alicyclobacillaceae</taxon>
        <taxon>Effusibacillus</taxon>
    </lineage>
</organism>
<dbReference type="Proteomes" id="UP001596002">
    <property type="component" value="Unassembled WGS sequence"/>
</dbReference>